<feature type="compositionally biased region" description="Basic and acidic residues" evidence="1">
    <location>
        <begin position="9"/>
        <end position="29"/>
    </location>
</feature>
<gene>
    <name evidence="2" type="ORF">EST38_g13481</name>
</gene>
<feature type="compositionally biased region" description="Basic and acidic residues" evidence="1">
    <location>
        <begin position="69"/>
        <end position="83"/>
    </location>
</feature>
<dbReference type="Proteomes" id="UP000290288">
    <property type="component" value="Unassembled WGS sequence"/>
</dbReference>
<organism evidence="2 3">
    <name type="scientific">Candolleomyces aberdarensis</name>
    <dbReference type="NCBI Taxonomy" id="2316362"/>
    <lineage>
        <taxon>Eukaryota</taxon>
        <taxon>Fungi</taxon>
        <taxon>Dikarya</taxon>
        <taxon>Basidiomycota</taxon>
        <taxon>Agaricomycotina</taxon>
        <taxon>Agaricomycetes</taxon>
        <taxon>Agaricomycetidae</taxon>
        <taxon>Agaricales</taxon>
        <taxon>Agaricineae</taxon>
        <taxon>Psathyrellaceae</taxon>
        <taxon>Candolleomyces</taxon>
    </lineage>
</organism>
<feature type="compositionally biased region" description="Polar residues" evidence="1">
    <location>
        <begin position="45"/>
        <end position="56"/>
    </location>
</feature>
<comment type="caution">
    <text evidence="2">The sequence shown here is derived from an EMBL/GenBank/DDBJ whole genome shotgun (WGS) entry which is preliminary data.</text>
</comment>
<feature type="region of interest" description="Disordered" evidence="1">
    <location>
        <begin position="1"/>
        <end position="227"/>
    </location>
</feature>
<protein>
    <submittedName>
        <fullName evidence="2">Uncharacterized protein</fullName>
    </submittedName>
</protein>
<accession>A0A4Q2D2J9</accession>
<dbReference type="EMBL" id="SDEE01001268">
    <property type="protein sequence ID" value="RXW12375.1"/>
    <property type="molecule type" value="Genomic_DNA"/>
</dbReference>
<evidence type="ECO:0000313" key="2">
    <source>
        <dbReference type="EMBL" id="RXW12375.1"/>
    </source>
</evidence>
<dbReference type="AlphaFoldDB" id="A0A4Q2D2J9"/>
<evidence type="ECO:0000256" key="1">
    <source>
        <dbReference type="SAM" id="MobiDB-lite"/>
    </source>
</evidence>
<proteinExistence type="predicted"/>
<evidence type="ECO:0000313" key="3">
    <source>
        <dbReference type="Proteomes" id="UP000290288"/>
    </source>
</evidence>
<feature type="compositionally biased region" description="Low complexity" evidence="1">
    <location>
        <begin position="30"/>
        <end position="44"/>
    </location>
</feature>
<sequence length="227" mass="24467">MDPPKRPRRRDELKEFVKHPVNLLKERFGSRTPSPSRSRPASRSNIAGDTGTSSKPSLDVPIDNPPTDDTNRGEIQSHQDNIDKAIGGPPRQDHSSQAIQSTASEAMPSLPSQTEENPSMHPTSTFDHSSASQVSGPFSPSGRLESPRGEGEAQGITAHVDNPIQDHGAAAVEGDFSDLWSPTQSNVPATEISPAENNTQDNNAHVERQPAGLASKIYEGVKTTLRR</sequence>
<name>A0A4Q2D2J9_9AGAR</name>
<reference evidence="2 3" key="1">
    <citation type="submission" date="2019-01" db="EMBL/GenBank/DDBJ databases">
        <title>Draft genome sequence of Psathyrella aberdarensis IHI B618.</title>
        <authorList>
            <person name="Buettner E."/>
            <person name="Kellner H."/>
        </authorList>
    </citation>
    <scope>NUCLEOTIDE SEQUENCE [LARGE SCALE GENOMIC DNA]</scope>
    <source>
        <strain evidence="2 3">IHI B618</strain>
    </source>
</reference>
<feature type="compositionally biased region" description="Polar residues" evidence="1">
    <location>
        <begin position="95"/>
        <end position="138"/>
    </location>
</feature>
<keyword evidence="3" id="KW-1185">Reference proteome</keyword>